<keyword evidence="1" id="KW-1133">Transmembrane helix</keyword>
<evidence type="ECO:0000313" key="2">
    <source>
        <dbReference type="EMBL" id="MFC6954765.1"/>
    </source>
</evidence>
<accession>A0ABD5VHB3</accession>
<reference evidence="2 3" key="1">
    <citation type="journal article" date="2019" name="Int. J. Syst. Evol. Microbiol.">
        <title>The Global Catalogue of Microorganisms (GCM) 10K type strain sequencing project: providing services to taxonomists for standard genome sequencing and annotation.</title>
        <authorList>
            <consortium name="The Broad Institute Genomics Platform"/>
            <consortium name="The Broad Institute Genome Sequencing Center for Infectious Disease"/>
            <person name="Wu L."/>
            <person name="Ma J."/>
        </authorList>
    </citation>
    <scope>NUCLEOTIDE SEQUENCE [LARGE SCALE GENOMIC DNA]</scope>
    <source>
        <strain evidence="2 3">GX26</strain>
    </source>
</reference>
<dbReference type="RefSeq" id="WP_336351708.1">
    <property type="nucleotide sequence ID" value="NZ_JAZAQL010000004.1"/>
</dbReference>
<organism evidence="2 3">
    <name type="scientific">Halorubellus litoreus</name>
    <dbReference type="NCBI Taxonomy" id="755308"/>
    <lineage>
        <taxon>Archaea</taxon>
        <taxon>Methanobacteriati</taxon>
        <taxon>Methanobacteriota</taxon>
        <taxon>Stenosarchaea group</taxon>
        <taxon>Halobacteria</taxon>
        <taxon>Halobacteriales</taxon>
        <taxon>Halorubellaceae</taxon>
        <taxon>Halorubellus</taxon>
    </lineage>
</organism>
<sequence length="135" mass="14735">MVDKRDTRRLPRRPEGHNKRVCFDGHSGNTRADVTIDDIIGVEKRREPIDWGFVMVSLASWIGTMSGIILGIVTSQTDLPAILTAGCGIVAVVLLAVALDRNKVVTIRTANTAYNFQKTESNTANKLANAVAHYS</sequence>
<evidence type="ECO:0000313" key="3">
    <source>
        <dbReference type="Proteomes" id="UP001596395"/>
    </source>
</evidence>
<dbReference type="Proteomes" id="UP001596395">
    <property type="component" value="Unassembled WGS sequence"/>
</dbReference>
<feature type="transmembrane region" description="Helical" evidence="1">
    <location>
        <begin position="79"/>
        <end position="99"/>
    </location>
</feature>
<keyword evidence="1" id="KW-0472">Membrane</keyword>
<feature type="transmembrane region" description="Helical" evidence="1">
    <location>
        <begin position="51"/>
        <end position="73"/>
    </location>
</feature>
<dbReference type="EMBL" id="JBHSXN010000004">
    <property type="protein sequence ID" value="MFC6954765.1"/>
    <property type="molecule type" value="Genomic_DNA"/>
</dbReference>
<gene>
    <name evidence="2" type="ORF">ACFQGB_18005</name>
</gene>
<keyword evidence="3" id="KW-1185">Reference proteome</keyword>
<dbReference type="AlphaFoldDB" id="A0ABD5VHB3"/>
<comment type="caution">
    <text evidence="2">The sequence shown here is derived from an EMBL/GenBank/DDBJ whole genome shotgun (WGS) entry which is preliminary data.</text>
</comment>
<proteinExistence type="predicted"/>
<evidence type="ECO:0000256" key="1">
    <source>
        <dbReference type="SAM" id="Phobius"/>
    </source>
</evidence>
<keyword evidence="1" id="KW-0812">Transmembrane</keyword>
<name>A0ABD5VHB3_9EURY</name>
<protein>
    <submittedName>
        <fullName evidence="2">Uncharacterized protein</fullName>
    </submittedName>
</protein>